<evidence type="ECO:0000313" key="7">
    <source>
        <dbReference type="Proteomes" id="UP001321445"/>
    </source>
</evidence>
<dbReference type="EMBL" id="AP027370">
    <property type="protein sequence ID" value="BDY12952.1"/>
    <property type="molecule type" value="Genomic_DNA"/>
</dbReference>
<dbReference type="InterPro" id="IPR001891">
    <property type="entry name" value="Malic_OxRdtase"/>
</dbReference>
<accession>A0ABN6WUP6</accession>
<dbReference type="InterPro" id="IPR012302">
    <property type="entry name" value="Malic_NAD-bd"/>
</dbReference>
<dbReference type="InterPro" id="IPR012301">
    <property type="entry name" value="Malic_N_dom"/>
</dbReference>
<evidence type="ECO:0000259" key="4">
    <source>
        <dbReference type="SMART" id="SM01274"/>
    </source>
</evidence>
<evidence type="ECO:0000256" key="2">
    <source>
        <dbReference type="ARBA" id="ARBA00023002"/>
    </source>
</evidence>
<keyword evidence="2" id="KW-0560">Oxidoreductase</keyword>
<dbReference type="InterPro" id="IPR045213">
    <property type="entry name" value="Malic_NAD-bd_bact_type"/>
</dbReference>
<comment type="similarity">
    <text evidence="1">Belongs to the malic enzymes family.</text>
</comment>
<reference evidence="5 7" key="1">
    <citation type="submission" date="2023-03" db="EMBL/GenBank/DDBJ databases">
        <title>Description of Hydrogenimonas sp. ISO32.</title>
        <authorList>
            <person name="Mino S."/>
            <person name="Fukazawa S."/>
            <person name="Sawabe T."/>
        </authorList>
    </citation>
    <scope>NUCLEOTIDE SEQUENCE [LARGE SCALE GENOMIC DNA]</scope>
    <source>
        <strain evidence="5 7">ISO32</strain>
    </source>
</reference>
<sequence>MPHSITKDEVLKYHEGGKIGIAITKPCDSARDLSMAYTPGVAEPCLAIEKDPALAYRYTNKANLVAVITNGTAVLGLGDIGPWASKPVMEGKSVLFKKFANVDAFDIEIDEKDPQKLIAICKALEPTFGGINLEDIKAPECFEIEEKLKKITNIPVMHDDQHGTAIITSAGLMNALELTGKDISKMKIVVIGAGAAGIACAKMYRQLGAEEIVMLDSKGVIHSGRDDLNPYKAEFALDTTDRTLEDAMRGADMVLGLSRAGLVTKEMVASMAPDPIIFALANPVPEILPEVVAEVRDDAMMGTGRSDYPNQVNNVLGFPFIFRGALDVRATAITEGMKMAAAKALADLAKEPVPQYVKDAYGGEELAFGPDYLIPKPFDKRVLLWESAAVARAAVEEGVAQVESFDYCKYRTKLAADIGLILADPCE</sequence>
<keyword evidence="7" id="KW-1185">Reference proteome</keyword>
<dbReference type="InterPro" id="IPR036291">
    <property type="entry name" value="NAD(P)-bd_dom_sf"/>
</dbReference>
<dbReference type="SUPFAM" id="SSF53223">
    <property type="entry name" value="Aminoacid dehydrogenase-like, N-terminal domain"/>
    <property type="match status" value="1"/>
</dbReference>
<dbReference type="Proteomes" id="UP001321445">
    <property type="component" value="Chromosome"/>
</dbReference>
<dbReference type="InterPro" id="IPR046346">
    <property type="entry name" value="Aminoacid_DH-like_N_sf"/>
</dbReference>
<protein>
    <submittedName>
        <fullName evidence="5">Malate dehydrogenase</fullName>
    </submittedName>
</protein>
<dbReference type="Pfam" id="PF03949">
    <property type="entry name" value="Malic_M"/>
    <property type="match status" value="1"/>
</dbReference>
<dbReference type="SMART" id="SM01274">
    <property type="entry name" value="malic"/>
    <property type="match status" value="1"/>
</dbReference>
<evidence type="ECO:0000256" key="1">
    <source>
        <dbReference type="ARBA" id="ARBA00008785"/>
    </source>
</evidence>
<dbReference type="RefSeq" id="WP_286335999.1">
    <property type="nucleotide sequence ID" value="NZ_AP027370.1"/>
</dbReference>
<dbReference type="Gene3D" id="3.40.50.10380">
    <property type="entry name" value="Malic enzyme, N-terminal domain"/>
    <property type="match status" value="1"/>
</dbReference>
<dbReference type="SMART" id="SM00919">
    <property type="entry name" value="Malic_M"/>
    <property type="match status" value="1"/>
</dbReference>
<evidence type="ECO:0000259" key="3">
    <source>
        <dbReference type="SMART" id="SM00919"/>
    </source>
</evidence>
<dbReference type="PANTHER" id="PTHR43237:SF4">
    <property type="entry name" value="NADP-DEPENDENT MALIC ENZYME"/>
    <property type="match status" value="1"/>
</dbReference>
<evidence type="ECO:0000313" key="6">
    <source>
        <dbReference type="EMBL" id="BDY12952.1"/>
    </source>
</evidence>
<proteinExistence type="inferred from homology"/>
<feature type="domain" description="Malic enzyme NAD-binding" evidence="3">
    <location>
        <begin position="161"/>
        <end position="395"/>
    </location>
</feature>
<dbReference type="EMBL" id="AP027370">
    <property type="protein sequence ID" value="BDY12835.1"/>
    <property type="molecule type" value="Genomic_DNA"/>
</dbReference>
<dbReference type="SUPFAM" id="SSF51735">
    <property type="entry name" value="NAD(P)-binding Rossmann-fold domains"/>
    <property type="match status" value="1"/>
</dbReference>
<dbReference type="Gene3D" id="3.40.50.720">
    <property type="entry name" value="NAD(P)-binding Rossmann-like Domain"/>
    <property type="match status" value="1"/>
</dbReference>
<gene>
    <name evidence="5" type="ORF">HCR_11470</name>
    <name evidence="6" type="ORF">HCR_12640</name>
</gene>
<dbReference type="InterPro" id="IPR037062">
    <property type="entry name" value="Malic_N_dom_sf"/>
</dbReference>
<name>A0ABN6WUP6_9BACT</name>
<dbReference type="PIRSF" id="PIRSF000106">
    <property type="entry name" value="ME"/>
    <property type="match status" value="1"/>
</dbReference>
<dbReference type="CDD" id="cd05311">
    <property type="entry name" value="NAD_bind_2_malic_enz"/>
    <property type="match status" value="1"/>
</dbReference>
<dbReference type="PANTHER" id="PTHR43237">
    <property type="entry name" value="NADP-DEPENDENT MALIC ENZYME"/>
    <property type="match status" value="1"/>
</dbReference>
<feature type="domain" description="Malic enzyme N-terminal" evidence="4">
    <location>
        <begin position="16"/>
        <end position="149"/>
    </location>
</feature>
<evidence type="ECO:0000313" key="5">
    <source>
        <dbReference type="EMBL" id="BDY12835.1"/>
    </source>
</evidence>
<organism evidence="5 7">
    <name type="scientific">Hydrogenimonas cancrithermarum</name>
    <dbReference type="NCBI Taxonomy" id="2993563"/>
    <lineage>
        <taxon>Bacteria</taxon>
        <taxon>Pseudomonadati</taxon>
        <taxon>Campylobacterota</taxon>
        <taxon>Epsilonproteobacteria</taxon>
        <taxon>Campylobacterales</taxon>
        <taxon>Hydrogenimonadaceae</taxon>
        <taxon>Hydrogenimonas</taxon>
    </lineage>
</organism>
<dbReference type="InterPro" id="IPR051674">
    <property type="entry name" value="Malate_Decarboxylase"/>
</dbReference>
<dbReference type="Pfam" id="PF00390">
    <property type="entry name" value="malic"/>
    <property type="match status" value="1"/>
</dbReference>